<dbReference type="Proteomes" id="UP000272440">
    <property type="component" value="Unassembled WGS sequence"/>
</dbReference>
<gene>
    <name evidence="1" type="ORF">EAO28_20165</name>
</gene>
<evidence type="ECO:0000313" key="2">
    <source>
        <dbReference type="Proteomes" id="UP000272440"/>
    </source>
</evidence>
<dbReference type="EMBL" id="RCZY01000002">
    <property type="protein sequence ID" value="RRE43885.1"/>
    <property type="molecule type" value="Genomic_DNA"/>
</dbReference>
<dbReference type="AlphaFoldDB" id="A0A3P2EIK1"/>
<reference evidence="1 2" key="1">
    <citation type="journal article" date="2019" name="Antimicrob. Agents Chemother.">
        <title>Applying Rapid Whole Genome Sequencing to Predict Phenotypic Antimicrobial Susceptibility Testing Results Among Carbapenem-Resistant Klebsiella pneumoniae Clinical Isolates.</title>
        <authorList>
            <person name="Tamma P.D."/>
            <person name="Fan Y."/>
            <person name="Bergman Y."/>
            <person name="Pertea G."/>
            <person name="Kazmi A."/>
            <person name="Lewis S."/>
            <person name="Carroll K.C."/>
            <person name="Schatz M.C."/>
            <person name="Timp W."/>
            <person name="Simner P.J."/>
        </authorList>
    </citation>
    <scope>NUCLEOTIDE SEQUENCE [LARGE SCALE GENOMIC DNA]</scope>
    <source>
        <strain evidence="1 2">KLPN_33</strain>
    </source>
</reference>
<sequence>MAVPAGVFCFDVDVWVLFVEFLQRLEGDLMAAVAPRDIRRSTSCASEEKALRPGVAERVALISTFFIVMLRVHRERFCSVLASKM</sequence>
<organism evidence="1 2">
    <name type="scientific">Klebsiella pneumoniae</name>
    <dbReference type="NCBI Taxonomy" id="573"/>
    <lineage>
        <taxon>Bacteria</taxon>
        <taxon>Pseudomonadati</taxon>
        <taxon>Pseudomonadota</taxon>
        <taxon>Gammaproteobacteria</taxon>
        <taxon>Enterobacterales</taxon>
        <taxon>Enterobacteriaceae</taxon>
        <taxon>Klebsiella/Raoultella group</taxon>
        <taxon>Klebsiella</taxon>
        <taxon>Klebsiella pneumoniae complex</taxon>
    </lineage>
</organism>
<evidence type="ECO:0000313" key="1">
    <source>
        <dbReference type="EMBL" id="RRE43885.1"/>
    </source>
</evidence>
<proteinExistence type="predicted"/>
<accession>A0A3P2EIK1</accession>
<protein>
    <submittedName>
        <fullName evidence="1">Uncharacterized protein</fullName>
    </submittedName>
</protein>
<name>A0A3P2EIK1_KLEPN</name>
<comment type="caution">
    <text evidence="1">The sequence shown here is derived from an EMBL/GenBank/DDBJ whole genome shotgun (WGS) entry which is preliminary data.</text>
</comment>